<feature type="non-terminal residue" evidence="2">
    <location>
        <position position="74"/>
    </location>
</feature>
<keyword evidence="1" id="KW-0812">Transmembrane</keyword>
<feature type="transmembrane region" description="Helical" evidence="1">
    <location>
        <begin position="43"/>
        <end position="61"/>
    </location>
</feature>
<keyword evidence="1" id="KW-1133">Transmembrane helix</keyword>
<dbReference type="OrthoDB" id="10465771at2759"/>
<evidence type="ECO:0000313" key="2">
    <source>
        <dbReference type="EMBL" id="CAG8809476.1"/>
    </source>
</evidence>
<organism evidence="2 3">
    <name type="scientific">Dentiscutata erythropus</name>
    <dbReference type="NCBI Taxonomy" id="1348616"/>
    <lineage>
        <taxon>Eukaryota</taxon>
        <taxon>Fungi</taxon>
        <taxon>Fungi incertae sedis</taxon>
        <taxon>Mucoromycota</taxon>
        <taxon>Glomeromycotina</taxon>
        <taxon>Glomeromycetes</taxon>
        <taxon>Diversisporales</taxon>
        <taxon>Gigasporaceae</taxon>
        <taxon>Dentiscutata</taxon>
    </lineage>
</organism>
<name>A0A9N9K6F8_9GLOM</name>
<keyword evidence="1" id="KW-0472">Membrane</keyword>
<proteinExistence type="predicted"/>
<sequence>MKNQIPKTNTTVFNMFTNIKCQIAINAYRVDISTSCLEPWESLLFHLLVALSLALFIFAAFEPYVKGNEGNVLA</sequence>
<dbReference type="Proteomes" id="UP000789405">
    <property type="component" value="Unassembled WGS sequence"/>
</dbReference>
<evidence type="ECO:0000313" key="3">
    <source>
        <dbReference type="Proteomes" id="UP000789405"/>
    </source>
</evidence>
<keyword evidence="3" id="KW-1185">Reference proteome</keyword>
<dbReference type="AlphaFoldDB" id="A0A9N9K6F8"/>
<evidence type="ECO:0000256" key="1">
    <source>
        <dbReference type="SAM" id="Phobius"/>
    </source>
</evidence>
<gene>
    <name evidence="2" type="ORF">DERYTH_LOCUS25106</name>
</gene>
<dbReference type="EMBL" id="CAJVPY010045134">
    <property type="protein sequence ID" value="CAG8809476.1"/>
    <property type="molecule type" value="Genomic_DNA"/>
</dbReference>
<reference evidence="2" key="1">
    <citation type="submission" date="2021-06" db="EMBL/GenBank/DDBJ databases">
        <authorList>
            <person name="Kallberg Y."/>
            <person name="Tangrot J."/>
            <person name="Rosling A."/>
        </authorList>
    </citation>
    <scope>NUCLEOTIDE SEQUENCE</scope>
    <source>
        <strain evidence="2">MA453B</strain>
    </source>
</reference>
<protein>
    <submittedName>
        <fullName evidence="2">8779_t:CDS:1</fullName>
    </submittedName>
</protein>
<comment type="caution">
    <text evidence="2">The sequence shown here is derived from an EMBL/GenBank/DDBJ whole genome shotgun (WGS) entry which is preliminary data.</text>
</comment>
<accession>A0A9N9K6F8</accession>